<name>K9WKE2_9CYAN</name>
<comment type="similarity">
    <text evidence="1">Belongs to the bacterial solute-binding protein 8 family.</text>
</comment>
<dbReference type="STRING" id="1173027.Mic7113_5235"/>
<evidence type="ECO:0000313" key="5">
    <source>
        <dbReference type="EMBL" id="AFZ20885.1"/>
    </source>
</evidence>
<dbReference type="InterPro" id="IPR002491">
    <property type="entry name" value="ABC_transptr_periplasmic_BD"/>
</dbReference>
<accession>K9WKE2</accession>
<evidence type="ECO:0000313" key="6">
    <source>
        <dbReference type="Proteomes" id="UP000010471"/>
    </source>
</evidence>
<dbReference type="Pfam" id="PF01497">
    <property type="entry name" value="Peripla_BP_2"/>
    <property type="match status" value="1"/>
</dbReference>
<dbReference type="InterPro" id="IPR050902">
    <property type="entry name" value="ABC_Transporter_SBP"/>
</dbReference>
<dbReference type="EMBL" id="CP003630">
    <property type="protein sequence ID" value="AFZ20885.1"/>
    <property type="molecule type" value="Genomic_DNA"/>
</dbReference>
<dbReference type="RefSeq" id="WP_015185018.1">
    <property type="nucleotide sequence ID" value="NC_019738.1"/>
</dbReference>
<dbReference type="PROSITE" id="PS50983">
    <property type="entry name" value="FE_B12_PBP"/>
    <property type="match status" value="1"/>
</dbReference>
<dbReference type="PATRIC" id="fig|1173027.3.peg.5803"/>
<dbReference type="InterPro" id="IPR054828">
    <property type="entry name" value="Vit_B12_bind_prot"/>
</dbReference>
<keyword evidence="2 3" id="KW-0732">Signal</keyword>
<dbReference type="NCBIfam" id="NF038402">
    <property type="entry name" value="TroA_like"/>
    <property type="match status" value="1"/>
</dbReference>
<proteinExistence type="inferred from homology"/>
<dbReference type="OrthoDB" id="418958at2"/>
<feature type="signal peptide" evidence="3">
    <location>
        <begin position="1"/>
        <end position="26"/>
    </location>
</feature>
<dbReference type="HOGENOM" id="CLU_038034_11_0_3"/>
<evidence type="ECO:0000256" key="1">
    <source>
        <dbReference type="ARBA" id="ARBA00008814"/>
    </source>
</evidence>
<evidence type="ECO:0000259" key="4">
    <source>
        <dbReference type="PROSITE" id="PS50983"/>
    </source>
</evidence>
<evidence type="ECO:0000256" key="3">
    <source>
        <dbReference type="SAM" id="SignalP"/>
    </source>
</evidence>
<dbReference type="Gene3D" id="3.40.50.1980">
    <property type="entry name" value="Nitrogenase molybdenum iron protein domain"/>
    <property type="match status" value="2"/>
</dbReference>
<dbReference type="KEGG" id="mic:Mic7113_5235"/>
<keyword evidence="6" id="KW-1185">Reference proteome</keyword>
<feature type="chain" id="PRO_5003937448" evidence="3">
    <location>
        <begin position="27"/>
        <end position="293"/>
    </location>
</feature>
<evidence type="ECO:0000256" key="2">
    <source>
        <dbReference type="ARBA" id="ARBA00022729"/>
    </source>
</evidence>
<feature type="domain" description="Fe/B12 periplasmic-binding" evidence="4">
    <location>
        <begin position="41"/>
        <end position="291"/>
    </location>
</feature>
<dbReference type="PANTHER" id="PTHR30535:SF34">
    <property type="entry name" value="MOLYBDATE-BINDING PROTEIN MOLA"/>
    <property type="match status" value="1"/>
</dbReference>
<protein>
    <submittedName>
        <fullName evidence="5">ABC-type Fe3+-hydroxamate transport system, periplasmic component</fullName>
    </submittedName>
</protein>
<dbReference type="Proteomes" id="UP000010471">
    <property type="component" value="Chromosome"/>
</dbReference>
<dbReference type="PROSITE" id="PS51257">
    <property type="entry name" value="PROKAR_LIPOPROTEIN"/>
    <property type="match status" value="1"/>
</dbReference>
<organism evidence="5 6">
    <name type="scientific">Allocoleopsis franciscana PCC 7113</name>
    <dbReference type="NCBI Taxonomy" id="1173027"/>
    <lineage>
        <taxon>Bacteria</taxon>
        <taxon>Bacillati</taxon>
        <taxon>Cyanobacteriota</taxon>
        <taxon>Cyanophyceae</taxon>
        <taxon>Coleofasciculales</taxon>
        <taxon>Coleofasciculaceae</taxon>
        <taxon>Allocoleopsis</taxon>
        <taxon>Allocoleopsis franciscana</taxon>
    </lineage>
</organism>
<dbReference type="GO" id="GO:0071281">
    <property type="term" value="P:cellular response to iron ion"/>
    <property type="evidence" value="ECO:0007669"/>
    <property type="project" value="TreeGrafter"/>
</dbReference>
<dbReference type="SUPFAM" id="SSF53807">
    <property type="entry name" value="Helical backbone' metal receptor"/>
    <property type="match status" value="1"/>
</dbReference>
<gene>
    <name evidence="5" type="ORF">Mic7113_5235</name>
</gene>
<dbReference type="eggNOG" id="COG0614">
    <property type="taxonomic scope" value="Bacteria"/>
</dbReference>
<dbReference type="PANTHER" id="PTHR30535">
    <property type="entry name" value="VITAMIN B12-BINDING PROTEIN"/>
    <property type="match status" value="1"/>
</dbReference>
<reference evidence="5 6" key="1">
    <citation type="submission" date="2012-06" db="EMBL/GenBank/DDBJ databases">
        <title>Finished chromosome of genome of Microcoleus sp. PCC 7113.</title>
        <authorList>
            <consortium name="US DOE Joint Genome Institute"/>
            <person name="Gugger M."/>
            <person name="Coursin T."/>
            <person name="Rippka R."/>
            <person name="Tandeau De Marsac N."/>
            <person name="Huntemann M."/>
            <person name="Wei C.-L."/>
            <person name="Han J."/>
            <person name="Detter J.C."/>
            <person name="Han C."/>
            <person name="Tapia R."/>
            <person name="Chen A."/>
            <person name="Kyrpides N."/>
            <person name="Mavromatis K."/>
            <person name="Markowitz V."/>
            <person name="Szeto E."/>
            <person name="Ivanova N."/>
            <person name="Pagani I."/>
            <person name="Pati A."/>
            <person name="Goodwin L."/>
            <person name="Nordberg H.P."/>
            <person name="Cantor M.N."/>
            <person name="Hua S.X."/>
            <person name="Woyke T."/>
            <person name="Kerfeld C.A."/>
        </authorList>
    </citation>
    <scope>NUCLEOTIDE SEQUENCE [LARGE SCALE GENOMIC DNA]</scope>
    <source>
        <strain evidence="5 6">PCC 7113</strain>
    </source>
</reference>
<sequence>MFRRWGIAIATIVLSLVLIACNTATNQPTANSTPPQKAAERVVTLTSLSSDIVYQLDKTKLVGITGSKLFDKDARFQGITQVSKGQAPPNLEKIVALKPDLVVGNQDFHAQALAKLKDLGIATLATKIDKWDDLTDITKQLAQAIGANPDPLLKRYQTFLGKAVSQAPSTLVLVSRQPILAPNKNSWAGDLLSKFGAKNVVADLQSQSPTGGYVTLSAEKILQANPDVLLVVNTEQTSAEQFKSEPFWNKLKATKNKQVYVFDYYGLVNPGSLDKIEEACTRLREVLSAKAKV</sequence>
<dbReference type="AlphaFoldDB" id="K9WKE2"/>